<evidence type="ECO:0000256" key="9">
    <source>
        <dbReference type="ARBA" id="ARBA00022692"/>
    </source>
</evidence>
<dbReference type="Gene3D" id="3.90.550.10">
    <property type="entry name" value="Spore Coat Polysaccharide Biosynthesis Protein SpsA, Chain A"/>
    <property type="match status" value="1"/>
</dbReference>
<keyword evidence="17" id="KW-0325">Glycoprotein</keyword>
<comment type="similarity">
    <text evidence="5">Belongs to the glycosyltransferase 47 family.</text>
</comment>
<keyword evidence="8" id="KW-0808">Transferase</keyword>
<keyword evidence="23" id="KW-1185">Reference proteome</keyword>
<organism evidence="23 24">
    <name type="scientific">Frankliniella occidentalis</name>
    <name type="common">Western flower thrips</name>
    <name type="synonym">Euthrips occidentalis</name>
    <dbReference type="NCBI Taxonomy" id="133901"/>
    <lineage>
        <taxon>Eukaryota</taxon>
        <taxon>Metazoa</taxon>
        <taxon>Ecdysozoa</taxon>
        <taxon>Arthropoda</taxon>
        <taxon>Hexapoda</taxon>
        <taxon>Insecta</taxon>
        <taxon>Pterygota</taxon>
        <taxon>Neoptera</taxon>
        <taxon>Paraneoptera</taxon>
        <taxon>Thysanoptera</taxon>
        <taxon>Terebrantia</taxon>
        <taxon>Thripoidea</taxon>
        <taxon>Thripidae</taxon>
        <taxon>Frankliniella</taxon>
    </lineage>
</organism>
<evidence type="ECO:0000256" key="3">
    <source>
        <dbReference type="ARBA" id="ARBA00004648"/>
    </source>
</evidence>
<keyword evidence="13 20" id="KW-1133">Transmembrane helix</keyword>
<dbReference type="SUPFAM" id="SSF53448">
    <property type="entry name" value="Nucleotide-diphospho-sugar transferases"/>
    <property type="match status" value="1"/>
</dbReference>
<dbReference type="OrthoDB" id="5954868at2759"/>
<comment type="pathway">
    <text evidence="4">Protein modification; protein glycosylation.</text>
</comment>
<evidence type="ECO:0000256" key="8">
    <source>
        <dbReference type="ARBA" id="ARBA00022679"/>
    </source>
</evidence>
<dbReference type="FunFam" id="3.90.550.10:FF:000035">
    <property type="entry name" value="Putative Exostosin-2"/>
    <property type="match status" value="1"/>
</dbReference>
<keyword evidence="12" id="KW-0735">Signal-anchor</keyword>
<evidence type="ECO:0000256" key="4">
    <source>
        <dbReference type="ARBA" id="ARBA00004922"/>
    </source>
</evidence>
<evidence type="ECO:0000256" key="18">
    <source>
        <dbReference type="ARBA" id="ARBA00023211"/>
    </source>
</evidence>
<dbReference type="PANTHER" id="PTHR48261">
    <property type="entry name" value="ACETYLGLUCOSAMINYLTRANSFERASE"/>
    <property type="match status" value="1"/>
</dbReference>
<dbReference type="PANTHER" id="PTHR48261:SF5">
    <property type="entry name" value="EXOSTOSIN GLYCOSYLTRANSFERASE 2"/>
    <property type="match status" value="1"/>
</dbReference>
<dbReference type="RefSeq" id="XP_026285315.1">
    <property type="nucleotide sequence ID" value="XM_026429530.2"/>
</dbReference>
<keyword evidence="10" id="KW-0479">Metal-binding</keyword>
<dbReference type="RefSeq" id="XP_026285316.1">
    <property type="nucleotide sequence ID" value="XM_026429531.2"/>
</dbReference>
<evidence type="ECO:0000259" key="21">
    <source>
        <dbReference type="Pfam" id="PF03016"/>
    </source>
</evidence>
<keyword evidence="7" id="KW-0328">Glycosyltransferase</keyword>
<dbReference type="InterPro" id="IPR040911">
    <property type="entry name" value="Exostosin_GT47"/>
</dbReference>
<evidence type="ECO:0000256" key="1">
    <source>
        <dbReference type="ARBA" id="ARBA00001936"/>
    </source>
</evidence>
<dbReference type="KEGG" id="foc:113211216"/>
<evidence type="ECO:0000256" key="14">
    <source>
        <dbReference type="ARBA" id="ARBA00023034"/>
    </source>
</evidence>
<protein>
    <recommendedName>
        <fullName evidence="19">Exostosin-2</fullName>
        <ecNumber evidence="6">2.4.1.224</ecNumber>
    </recommendedName>
</protein>
<dbReference type="GO" id="GO:0015012">
    <property type="term" value="P:heparan sulfate proteoglycan biosynthetic process"/>
    <property type="evidence" value="ECO:0007669"/>
    <property type="project" value="UniProtKB-ARBA"/>
</dbReference>
<dbReference type="GO" id="GO:0050508">
    <property type="term" value="F:glucuronosyl-N-acetylglucosaminyl-proteoglycan 4-alpha-N-acetylglucosaminyltransferase activity"/>
    <property type="evidence" value="ECO:0007669"/>
    <property type="project" value="UniProtKB-EC"/>
</dbReference>
<evidence type="ECO:0000259" key="22">
    <source>
        <dbReference type="Pfam" id="PF09258"/>
    </source>
</evidence>
<keyword evidence="16" id="KW-1015">Disulfide bond</keyword>
<reference evidence="24 25" key="1">
    <citation type="submission" date="2025-04" db="UniProtKB">
        <authorList>
            <consortium name="RefSeq"/>
        </authorList>
    </citation>
    <scope>IDENTIFICATION</scope>
    <source>
        <tissue evidence="24 25">Whole organism</tissue>
    </source>
</reference>
<sequence>MVVRPRIVHNLYRNFFVVFSLVLFLLLVCFLLSHLIPSSFYDRGTVTHHPISLQNLDQAPEFVVANDATVSASRNPRCSYWDCFNVYRCGNKGTNKILVYIYPIQKFIDVQGIPIGGMMSQEMYSILETILESRYYTPDPSQACILVPSIDTLNQNRFRPKQTSQALKSLPFWNNGENHLVWNMVPGAPPDYSSVVELELGKAMVAGAGLSSWTYRQSFDLSLPIFSPLASILDDSHGHSTYSRSWLLVSAQTNIHGEYLTELQALARESSQTLLLEQCPQGNYSVRCSSGGARNMFLYPQILQAAMFCLVIRGARLAQPILLESMAAGCIPVVVADSLVMPFQEVLDWKRAALFITEEELSGLLDTLHTISDERVIEMQKNGMYFYRNYFSSMKQITNTALDILNQRVFPQNSKSYEEWNVPPNPLAAHSPLFLQLTAPRWQGFTAVVLTYDRVESLFTLIKQLAKVPSLSKILVVWNNQRKSPPHATMWPKVNKPLKVIQTKANKLSNRFYPYPEIETEAILTIDDDIVMLTSDELEFGYEVWREFPDRIVGFPSRTHKWDNSTGSWKYESEWTNNISMVLTGAAFHHKYWSYMYTTAMPGDIKDWVDSHMNCEDIAMNFLVANITNKAPIKVTPRKKFKCPECTNNEMLSADLNHMVERSHCINRFASIYGSMPLKTVEFRADPVLFKDNFPEKLKRFNDIGSL</sequence>
<evidence type="ECO:0000256" key="20">
    <source>
        <dbReference type="SAM" id="Phobius"/>
    </source>
</evidence>
<proteinExistence type="inferred from homology"/>
<evidence type="ECO:0000256" key="10">
    <source>
        <dbReference type="ARBA" id="ARBA00022723"/>
    </source>
</evidence>
<keyword evidence="14" id="KW-0333">Golgi apparatus</keyword>
<gene>
    <name evidence="24 25" type="primary">LOC113211216</name>
</gene>
<comment type="subcellular location">
    <subcellularLocation>
        <location evidence="3">Endoplasmic reticulum membrane</location>
        <topology evidence="3">Single-pass type II membrane protein</topology>
    </subcellularLocation>
    <subcellularLocation>
        <location evidence="2">Golgi apparatus membrane</location>
        <topology evidence="2">Single-pass type II membrane protein</topology>
    </subcellularLocation>
</comment>
<evidence type="ECO:0000256" key="2">
    <source>
        <dbReference type="ARBA" id="ARBA00004323"/>
    </source>
</evidence>
<keyword evidence="11" id="KW-0256">Endoplasmic reticulum</keyword>
<dbReference type="GO" id="GO:0015020">
    <property type="term" value="F:glucuronosyltransferase activity"/>
    <property type="evidence" value="ECO:0007669"/>
    <property type="project" value="UniProtKB-ARBA"/>
</dbReference>
<name>A0A6J1T157_FRAOC</name>
<evidence type="ECO:0000313" key="25">
    <source>
        <dbReference type="RefSeq" id="XP_026285316.1"/>
    </source>
</evidence>
<evidence type="ECO:0000256" key="16">
    <source>
        <dbReference type="ARBA" id="ARBA00023157"/>
    </source>
</evidence>
<evidence type="ECO:0000313" key="24">
    <source>
        <dbReference type="RefSeq" id="XP_026285315.1"/>
    </source>
</evidence>
<evidence type="ECO:0000256" key="7">
    <source>
        <dbReference type="ARBA" id="ARBA00022676"/>
    </source>
</evidence>
<evidence type="ECO:0000256" key="19">
    <source>
        <dbReference type="ARBA" id="ARBA00069568"/>
    </source>
</evidence>
<dbReference type="CTD" id="3772101"/>
<dbReference type="EC" id="2.4.1.224" evidence="6"/>
<dbReference type="AlphaFoldDB" id="A0A6J1T157"/>
<feature type="transmembrane region" description="Helical" evidence="20">
    <location>
        <begin position="12"/>
        <end position="36"/>
    </location>
</feature>
<comment type="cofactor">
    <cofactor evidence="1">
        <name>Mn(2+)</name>
        <dbReference type="ChEBI" id="CHEBI:29035"/>
    </cofactor>
</comment>
<dbReference type="Pfam" id="PF09258">
    <property type="entry name" value="Glyco_transf_64"/>
    <property type="match status" value="1"/>
</dbReference>
<keyword evidence="9 20" id="KW-0812">Transmembrane</keyword>
<dbReference type="GO" id="GO:0000139">
    <property type="term" value="C:Golgi membrane"/>
    <property type="evidence" value="ECO:0007669"/>
    <property type="project" value="UniProtKB-SubCell"/>
</dbReference>
<keyword evidence="18" id="KW-0464">Manganese</keyword>
<evidence type="ECO:0000256" key="11">
    <source>
        <dbReference type="ARBA" id="ARBA00022824"/>
    </source>
</evidence>
<evidence type="ECO:0000256" key="5">
    <source>
        <dbReference type="ARBA" id="ARBA00010271"/>
    </source>
</evidence>
<evidence type="ECO:0000256" key="13">
    <source>
        <dbReference type="ARBA" id="ARBA00022989"/>
    </source>
</evidence>
<feature type="domain" description="Exostosin GT47" evidence="21">
    <location>
        <begin position="95"/>
        <end position="364"/>
    </location>
</feature>
<evidence type="ECO:0000256" key="12">
    <source>
        <dbReference type="ARBA" id="ARBA00022968"/>
    </source>
</evidence>
<evidence type="ECO:0000256" key="6">
    <source>
        <dbReference type="ARBA" id="ARBA00012194"/>
    </source>
</evidence>
<dbReference type="GO" id="GO:0005789">
    <property type="term" value="C:endoplasmic reticulum membrane"/>
    <property type="evidence" value="ECO:0007669"/>
    <property type="project" value="UniProtKB-SubCell"/>
</dbReference>
<evidence type="ECO:0000313" key="23">
    <source>
        <dbReference type="Proteomes" id="UP000504606"/>
    </source>
</evidence>
<keyword evidence="15 20" id="KW-0472">Membrane</keyword>
<evidence type="ECO:0000256" key="15">
    <source>
        <dbReference type="ARBA" id="ARBA00023136"/>
    </source>
</evidence>
<dbReference type="Pfam" id="PF03016">
    <property type="entry name" value="Exostosin_GT47"/>
    <property type="match status" value="1"/>
</dbReference>
<feature type="domain" description="Glycosyl transferase 64" evidence="22">
    <location>
        <begin position="445"/>
        <end position="690"/>
    </location>
</feature>
<evidence type="ECO:0000256" key="17">
    <source>
        <dbReference type="ARBA" id="ARBA00023180"/>
    </source>
</evidence>
<dbReference type="GO" id="GO:0046872">
    <property type="term" value="F:metal ion binding"/>
    <property type="evidence" value="ECO:0007669"/>
    <property type="project" value="UniProtKB-KW"/>
</dbReference>
<accession>A0A6J1T157</accession>
<dbReference type="GeneID" id="113211216"/>
<dbReference type="InterPro" id="IPR004263">
    <property type="entry name" value="Exostosin"/>
</dbReference>
<dbReference type="InterPro" id="IPR029044">
    <property type="entry name" value="Nucleotide-diphossugar_trans"/>
</dbReference>
<dbReference type="InterPro" id="IPR015338">
    <property type="entry name" value="GT64_dom"/>
</dbReference>
<dbReference type="Proteomes" id="UP000504606">
    <property type="component" value="Unplaced"/>
</dbReference>